<name>A0A7E6DVS7_9CHIR</name>
<dbReference type="FunCoup" id="A0A7E6DVS7">
    <property type="interactions" value="110"/>
</dbReference>
<dbReference type="GO" id="GO:0003677">
    <property type="term" value="F:DNA binding"/>
    <property type="evidence" value="ECO:0007669"/>
    <property type="project" value="UniProtKB-KW"/>
</dbReference>
<dbReference type="CTD" id="4255"/>
<dbReference type="GO" id="GO:0003908">
    <property type="term" value="F:methylated-DNA-[protein]-cysteine S-methyltransferase activity"/>
    <property type="evidence" value="ECO:0007669"/>
    <property type="project" value="UniProtKB-EC"/>
</dbReference>
<dbReference type="PROSITE" id="PS00374">
    <property type="entry name" value="MGMT"/>
    <property type="match status" value="1"/>
</dbReference>
<dbReference type="OrthoDB" id="1907495at2759"/>
<dbReference type="Gene3D" id="1.10.10.10">
    <property type="entry name" value="Winged helix-like DNA-binding domain superfamily/Winged helix DNA-binding domain"/>
    <property type="match status" value="1"/>
</dbReference>
<evidence type="ECO:0000256" key="15">
    <source>
        <dbReference type="ARBA" id="ARBA00023204"/>
    </source>
</evidence>
<dbReference type="InterPro" id="IPR036631">
    <property type="entry name" value="MGMT_N_sf"/>
</dbReference>
<keyword evidence="16" id="KW-0539">Nucleus</keyword>
<dbReference type="GO" id="GO:0046872">
    <property type="term" value="F:metal ion binding"/>
    <property type="evidence" value="ECO:0007669"/>
    <property type="project" value="UniProtKB-KW"/>
</dbReference>
<dbReference type="RefSeq" id="XP_035883338.1">
    <property type="nucleotide sequence ID" value="XM_036027445.1"/>
</dbReference>
<evidence type="ECO:0000256" key="6">
    <source>
        <dbReference type="ARBA" id="ARBA00011918"/>
    </source>
</evidence>
<evidence type="ECO:0000256" key="18">
    <source>
        <dbReference type="ARBA" id="ARBA00031621"/>
    </source>
</evidence>
<feature type="domain" description="Methylguanine DNA methyltransferase ribonuclease-like" evidence="22">
    <location>
        <begin position="69"/>
        <end position="142"/>
    </location>
</feature>
<dbReference type="InterPro" id="IPR036388">
    <property type="entry name" value="WH-like_DNA-bd_sf"/>
</dbReference>
<evidence type="ECO:0000259" key="22">
    <source>
        <dbReference type="Pfam" id="PF02870"/>
    </source>
</evidence>
<reference evidence="24" key="1">
    <citation type="submission" date="2025-08" db="UniProtKB">
        <authorList>
            <consortium name="RefSeq"/>
        </authorList>
    </citation>
    <scope>IDENTIFICATION</scope>
    <source>
        <tissue evidence="24">Muscle</tissue>
    </source>
</reference>
<evidence type="ECO:0000256" key="2">
    <source>
        <dbReference type="ARBA" id="ARBA00001947"/>
    </source>
</evidence>
<keyword evidence="10" id="KW-0808">Transferase</keyword>
<dbReference type="PANTHER" id="PTHR46460">
    <property type="entry name" value="METHYLATED-DNA--PROTEIN-CYSTEINE METHYLTRANSFERASE"/>
    <property type="match status" value="1"/>
</dbReference>
<comment type="subcellular location">
    <subcellularLocation>
        <location evidence="4">Nucleus</location>
    </subcellularLocation>
</comment>
<evidence type="ECO:0000313" key="24">
    <source>
        <dbReference type="RefSeq" id="XP_035883338.1"/>
    </source>
</evidence>
<dbReference type="CDD" id="cd06445">
    <property type="entry name" value="ATase"/>
    <property type="match status" value="1"/>
</dbReference>
<accession>A0A7E6DVS7</accession>
<dbReference type="NCBIfam" id="TIGR00589">
    <property type="entry name" value="ogt"/>
    <property type="match status" value="1"/>
</dbReference>
<dbReference type="InterPro" id="IPR008332">
    <property type="entry name" value="MethylG_MeTrfase_N"/>
</dbReference>
<comment type="function">
    <text evidence="3">Involved in the cellular defense against the biological effects of O6-methylguanine (O6-MeG) and O4-methylthymine (O4-MeT) in DNA. Repairs the methylated nucleobase in DNA by stoichiometrically transferring the methyl group to a cysteine residue in the enzyme. This is a suicide reaction: the enzyme is irreversibly inactivated.</text>
</comment>
<dbReference type="InterPro" id="IPR014048">
    <property type="entry name" value="MethylDNA_cys_MeTrfase_DNA-bd"/>
</dbReference>
<dbReference type="Gene3D" id="3.30.160.70">
    <property type="entry name" value="Methylated DNA-protein cysteine methyltransferase domain"/>
    <property type="match status" value="1"/>
</dbReference>
<evidence type="ECO:0000256" key="8">
    <source>
        <dbReference type="ARBA" id="ARBA00022553"/>
    </source>
</evidence>
<evidence type="ECO:0000256" key="17">
    <source>
        <dbReference type="ARBA" id="ARBA00030795"/>
    </source>
</evidence>
<evidence type="ECO:0000256" key="5">
    <source>
        <dbReference type="ARBA" id="ARBA00008711"/>
    </source>
</evidence>
<evidence type="ECO:0000256" key="19">
    <source>
        <dbReference type="ARBA" id="ARBA00049348"/>
    </source>
</evidence>
<feature type="region of interest" description="Disordered" evidence="20">
    <location>
        <begin position="91"/>
        <end position="116"/>
    </location>
</feature>
<dbReference type="InterPro" id="IPR001497">
    <property type="entry name" value="MethylDNA_cys_MeTrfase_AS"/>
</dbReference>
<dbReference type="Proteomes" id="UP000504628">
    <property type="component" value="Chromosome 5"/>
</dbReference>
<evidence type="ECO:0000259" key="21">
    <source>
        <dbReference type="Pfam" id="PF01035"/>
    </source>
</evidence>
<dbReference type="FunFam" id="3.30.160.70:FF:000001">
    <property type="entry name" value="Methylated-DNA--protein-cysteine methyltransferase"/>
    <property type="match status" value="1"/>
</dbReference>
<keyword evidence="15" id="KW-0234">DNA repair</keyword>
<keyword evidence="14" id="KW-0238">DNA-binding</keyword>
<dbReference type="InterPro" id="IPR036217">
    <property type="entry name" value="MethylDNA_cys_MeTrfase_DNAb"/>
</dbReference>
<dbReference type="Pfam" id="PF01035">
    <property type="entry name" value="DNA_binding_1"/>
    <property type="match status" value="1"/>
</dbReference>
<evidence type="ECO:0000256" key="4">
    <source>
        <dbReference type="ARBA" id="ARBA00004123"/>
    </source>
</evidence>
<evidence type="ECO:0000256" key="10">
    <source>
        <dbReference type="ARBA" id="ARBA00022679"/>
    </source>
</evidence>
<dbReference type="Pfam" id="PF02870">
    <property type="entry name" value="Methyltransf_1N"/>
    <property type="match status" value="1"/>
</dbReference>
<dbReference type="PANTHER" id="PTHR46460:SF1">
    <property type="entry name" value="METHYLATED-DNA--PROTEIN-CYSTEINE METHYLTRANSFERASE"/>
    <property type="match status" value="1"/>
</dbReference>
<dbReference type="GO" id="GO:0006281">
    <property type="term" value="P:DNA repair"/>
    <property type="evidence" value="ECO:0007669"/>
    <property type="project" value="UniProtKB-KW"/>
</dbReference>
<dbReference type="GO" id="GO:0005654">
    <property type="term" value="C:nucleoplasm"/>
    <property type="evidence" value="ECO:0007669"/>
    <property type="project" value="TreeGrafter"/>
</dbReference>
<keyword evidence="8" id="KW-0597">Phosphoprotein</keyword>
<evidence type="ECO:0000256" key="1">
    <source>
        <dbReference type="ARBA" id="ARBA00001286"/>
    </source>
</evidence>
<organism evidence="23 24">
    <name type="scientific">Phyllostomus discolor</name>
    <name type="common">pale spear-nosed bat</name>
    <dbReference type="NCBI Taxonomy" id="89673"/>
    <lineage>
        <taxon>Eukaryota</taxon>
        <taxon>Metazoa</taxon>
        <taxon>Chordata</taxon>
        <taxon>Craniata</taxon>
        <taxon>Vertebrata</taxon>
        <taxon>Euteleostomi</taxon>
        <taxon>Mammalia</taxon>
        <taxon>Eutheria</taxon>
        <taxon>Laurasiatheria</taxon>
        <taxon>Chiroptera</taxon>
        <taxon>Yangochiroptera</taxon>
        <taxon>Phyllostomidae</taxon>
        <taxon>Phyllostominae</taxon>
        <taxon>Phyllostomus</taxon>
    </lineage>
</organism>
<comment type="catalytic activity">
    <reaction evidence="19">
        <text>a 6-O-methyl-2'-deoxyguanosine in DNA + L-cysteinyl-[protein] = S-methyl-L-cysteinyl-[protein] + a 2'-deoxyguanosine in DNA</text>
        <dbReference type="Rhea" id="RHEA:24000"/>
        <dbReference type="Rhea" id="RHEA-COMP:10131"/>
        <dbReference type="Rhea" id="RHEA-COMP:10132"/>
        <dbReference type="Rhea" id="RHEA-COMP:11367"/>
        <dbReference type="Rhea" id="RHEA-COMP:11368"/>
        <dbReference type="ChEBI" id="CHEBI:29950"/>
        <dbReference type="ChEBI" id="CHEBI:82612"/>
        <dbReference type="ChEBI" id="CHEBI:85445"/>
        <dbReference type="ChEBI" id="CHEBI:85448"/>
        <dbReference type="EC" id="2.1.1.63"/>
    </reaction>
</comment>
<keyword evidence="11" id="KW-0479">Metal-binding</keyword>
<evidence type="ECO:0000256" key="12">
    <source>
        <dbReference type="ARBA" id="ARBA00022763"/>
    </source>
</evidence>
<dbReference type="GeneID" id="114497023"/>
<dbReference type="GO" id="GO:0032259">
    <property type="term" value="P:methylation"/>
    <property type="evidence" value="ECO:0007669"/>
    <property type="project" value="UniProtKB-KW"/>
</dbReference>
<comment type="cofactor">
    <cofactor evidence="2">
        <name>Zn(2+)</name>
        <dbReference type="ChEBI" id="CHEBI:29105"/>
    </cofactor>
</comment>
<comment type="similarity">
    <text evidence="5">Belongs to the MGMT family.</text>
</comment>
<evidence type="ECO:0000256" key="16">
    <source>
        <dbReference type="ARBA" id="ARBA00023242"/>
    </source>
</evidence>
<evidence type="ECO:0000256" key="13">
    <source>
        <dbReference type="ARBA" id="ARBA00022833"/>
    </source>
</evidence>
<evidence type="ECO:0000256" key="3">
    <source>
        <dbReference type="ARBA" id="ARBA00003317"/>
    </source>
</evidence>
<evidence type="ECO:0000256" key="11">
    <source>
        <dbReference type="ARBA" id="ARBA00022723"/>
    </source>
</evidence>
<evidence type="ECO:0000256" key="20">
    <source>
        <dbReference type="SAM" id="MobiDB-lite"/>
    </source>
</evidence>
<evidence type="ECO:0000256" key="14">
    <source>
        <dbReference type="ARBA" id="ARBA00023125"/>
    </source>
</evidence>
<evidence type="ECO:0000256" key="7">
    <source>
        <dbReference type="ARBA" id="ARBA00015377"/>
    </source>
</evidence>
<evidence type="ECO:0000313" key="23">
    <source>
        <dbReference type="Proteomes" id="UP000504628"/>
    </source>
</evidence>
<comment type="catalytic activity">
    <reaction evidence="1">
        <text>a 4-O-methyl-thymidine in DNA + L-cysteinyl-[protein] = a thymidine in DNA + S-methyl-L-cysteinyl-[protein]</text>
        <dbReference type="Rhea" id="RHEA:53428"/>
        <dbReference type="Rhea" id="RHEA-COMP:10131"/>
        <dbReference type="Rhea" id="RHEA-COMP:10132"/>
        <dbReference type="Rhea" id="RHEA-COMP:13555"/>
        <dbReference type="Rhea" id="RHEA-COMP:13556"/>
        <dbReference type="ChEBI" id="CHEBI:29950"/>
        <dbReference type="ChEBI" id="CHEBI:82612"/>
        <dbReference type="ChEBI" id="CHEBI:137386"/>
        <dbReference type="ChEBI" id="CHEBI:137387"/>
        <dbReference type="EC" id="2.1.1.63"/>
    </reaction>
</comment>
<gene>
    <name evidence="24" type="primary">MGMT</name>
</gene>
<protein>
    <recommendedName>
        <fullName evidence="7">Methylated-DNA--protein-cysteine methyltransferase</fullName>
        <ecNumber evidence="6">2.1.1.63</ecNumber>
    </recommendedName>
    <alternativeName>
        <fullName evidence="17">6-O-methylguanine-DNA methyltransferase</fullName>
    </alternativeName>
    <alternativeName>
        <fullName evidence="18">O-6-methylguanine-DNA-alkyltransferase</fullName>
    </alternativeName>
</protein>
<dbReference type="SUPFAM" id="SSF53155">
    <property type="entry name" value="Methylated DNA-protein cysteine methyltransferase domain"/>
    <property type="match status" value="1"/>
</dbReference>
<keyword evidence="23" id="KW-1185">Reference proteome</keyword>
<dbReference type="AlphaFoldDB" id="A0A7E6DVS7"/>
<feature type="domain" description="Methylated-DNA-[protein]-cysteine S-methyltransferase DNA binding" evidence="21">
    <location>
        <begin position="155"/>
        <end position="236"/>
    </location>
</feature>
<dbReference type="EC" id="2.1.1.63" evidence="6"/>
<keyword evidence="12" id="KW-0227">DNA damage</keyword>
<dbReference type="InParanoid" id="A0A7E6DVS7"/>
<keyword evidence="9 24" id="KW-0489">Methyltransferase</keyword>
<dbReference type="SUPFAM" id="SSF46767">
    <property type="entry name" value="Methylated DNA-protein cysteine methyltransferase, C-terminal domain"/>
    <property type="match status" value="1"/>
</dbReference>
<feature type="region of interest" description="Disordered" evidence="20">
    <location>
        <begin position="237"/>
        <end position="267"/>
    </location>
</feature>
<dbReference type="FunFam" id="1.10.10.10:FF:000214">
    <property type="entry name" value="Methylated-DNA--protein-cysteine methyltransferase"/>
    <property type="match status" value="1"/>
</dbReference>
<evidence type="ECO:0000256" key="9">
    <source>
        <dbReference type="ARBA" id="ARBA00022603"/>
    </source>
</evidence>
<sequence length="267" mass="28152">MVKGRQGVTGMLGPAETARHLVPENVMTFPKPLWGSPGRPVSGRTAPTRLMLPVRGRMDAACVLGRRMVASPLGPIEVTACERGLHSIRLLGGKTPDASPTEAPAAPEPPGSPAATAEPLAQCEAWLHTYFQRPEALRELPMPALHHPIFLRDSFTRRVLYKLLKAVSFGEVVSYQQLAALAGSPRAARAVGGAMRSNPVPILVPCHRVVCSSGALGNYSGAGGLAMKEWLLSHEGSWRGQRRPGQGAPAAPSPPAEPGSSRGEGHG</sequence>
<keyword evidence="13" id="KW-0862">Zinc</keyword>
<proteinExistence type="inferred from homology"/>